<dbReference type="InterPro" id="IPR012337">
    <property type="entry name" value="RNaseH-like_sf"/>
</dbReference>
<dbReference type="EMBL" id="JACEEZ010003109">
    <property type="protein sequence ID" value="KAG0727651.1"/>
    <property type="molecule type" value="Genomic_DNA"/>
</dbReference>
<evidence type="ECO:0000256" key="1">
    <source>
        <dbReference type="SAM" id="MobiDB-lite"/>
    </source>
</evidence>
<dbReference type="AlphaFoldDB" id="A0A8J5D0U2"/>
<dbReference type="PANTHER" id="PTHR47501">
    <property type="entry name" value="TRANSPOSASE-RELATED"/>
    <property type="match status" value="1"/>
</dbReference>
<dbReference type="Proteomes" id="UP000770661">
    <property type="component" value="Unassembled WGS sequence"/>
</dbReference>
<feature type="region of interest" description="Disordered" evidence="1">
    <location>
        <begin position="34"/>
        <end position="58"/>
    </location>
</feature>
<dbReference type="PANTHER" id="PTHR47501:SF5">
    <property type="entry name" value="HAT C-TERMINAL DIMERISATION DOMAIN-CONTAINING PROTEIN"/>
    <property type="match status" value="1"/>
</dbReference>
<reference evidence="2" key="1">
    <citation type="submission" date="2020-07" db="EMBL/GenBank/DDBJ databases">
        <title>The High-quality genome of the commercially important snow crab, Chionoecetes opilio.</title>
        <authorList>
            <person name="Jeong J.-H."/>
            <person name="Ryu S."/>
        </authorList>
    </citation>
    <scope>NUCLEOTIDE SEQUENCE</scope>
    <source>
        <strain evidence="2">MADBK_172401_WGS</strain>
        <tissue evidence="2">Digestive gland</tissue>
    </source>
</reference>
<proteinExistence type="predicted"/>
<gene>
    <name evidence="2" type="ORF">GWK47_034213</name>
</gene>
<evidence type="ECO:0008006" key="4">
    <source>
        <dbReference type="Google" id="ProtNLM"/>
    </source>
</evidence>
<feature type="compositionally biased region" description="Acidic residues" evidence="1">
    <location>
        <begin position="49"/>
        <end position="58"/>
    </location>
</feature>
<evidence type="ECO:0000313" key="3">
    <source>
        <dbReference type="Proteomes" id="UP000770661"/>
    </source>
</evidence>
<keyword evidence="3" id="KW-1185">Reference proteome</keyword>
<comment type="caution">
    <text evidence="2">The sequence shown here is derived from an EMBL/GenBank/DDBJ whole genome shotgun (WGS) entry which is preliminary data.</text>
</comment>
<protein>
    <recommendedName>
        <fullName evidence="4">HAT C-terminal dimerisation domain-containing protein</fullName>
    </recommendedName>
</protein>
<organism evidence="2 3">
    <name type="scientific">Chionoecetes opilio</name>
    <name type="common">Atlantic snow crab</name>
    <name type="synonym">Cancer opilio</name>
    <dbReference type="NCBI Taxonomy" id="41210"/>
    <lineage>
        <taxon>Eukaryota</taxon>
        <taxon>Metazoa</taxon>
        <taxon>Ecdysozoa</taxon>
        <taxon>Arthropoda</taxon>
        <taxon>Crustacea</taxon>
        <taxon>Multicrustacea</taxon>
        <taxon>Malacostraca</taxon>
        <taxon>Eumalacostraca</taxon>
        <taxon>Eucarida</taxon>
        <taxon>Decapoda</taxon>
        <taxon>Pleocyemata</taxon>
        <taxon>Brachyura</taxon>
        <taxon>Eubrachyura</taxon>
        <taxon>Majoidea</taxon>
        <taxon>Majidae</taxon>
        <taxon>Chionoecetes</taxon>
    </lineage>
</organism>
<dbReference type="OrthoDB" id="6380091at2759"/>
<name>A0A8J5D0U2_CHIOP</name>
<sequence length="470" mass="52924">MGWDTAEPKAQVVAATTDNGKNYGAAFKHYGVVPEDPSDGARMVPPPVDPEEEQPQVHDVEEELEASDPSELARLPPHYKCAAHTLNLLATTDISDVPGWNQGLRSAWKKAAAKAQALWNHQNMSSVAAASIKAALGRKLITPCQTRWNSYYDIVNCLLEHVFDTEKHLQAINGILSSQQKPFRFDAVSKEVLQEYMKVLAPVAEALDMLQGEEHAFMGNLLPFLSLMRQELQDLEHEDLRHAKPLVRALLEGVQGYSHKGFEARFGSLFRNKKLLMATAIHPCFAPGFIRRMQLSEDLYPEIKDRLIRELKELVKNGHEAVEAQDAKEEPQSKYSKFMAKAWSLGSEEERQQESVTDHTEGQVNNFKGIKTGEPVTRELFPFLHRDEWVEVFIKYNTPLPSSAAVECLFRAGGDMLRSKRASLTAANFDNLVFLKGNLGLLSLPCQRDPPGLRRLRRTEEDWVRVCSDI</sequence>
<evidence type="ECO:0000313" key="2">
    <source>
        <dbReference type="EMBL" id="KAG0727651.1"/>
    </source>
</evidence>
<dbReference type="SUPFAM" id="SSF53098">
    <property type="entry name" value="Ribonuclease H-like"/>
    <property type="match status" value="1"/>
</dbReference>
<accession>A0A8J5D0U2</accession>